<dbReference type="GeneID" id="19891513"/>
<sequence>MDTLPANVRYSHLTWNCPLSASSAKHLIHKLELDAEKTIVDIGCGWGELLLRATKQSGAAAVGVDTDADLLARCKSSADKQNVTIELVNMPGQEWKVQCDRAICIGSSHAFGGTRQMLESLATIVPHGRVLVGDMCWERPPSKECVEVFGDEVLSLKSIVALCRETGWKLMHLETATQQDWDAFESGHRAGAREWLLKNPDDPKAGKVMEDLAKREDCYFGTYRGQLGFVFAILSSEEETRSPVLAGNKRHRPK</sequence>
<keyword evidence="1" id="KW-0489">Methyltransferase</keyword>
<dbReference type="Gene3D" id="3.40.50.150">
    <property type="entry name" value="Vaccinia Virus protein VP39"/>
    <property type="match status" value="1"/>
</dbReference>
<dbReference type="GO" id="GO:0008168">
    <property type="term" value="F:methyltransferase activity"/>
    <property type="evidence" value="ECO:0007669"/>
    <property type="project" value="UniProtKB-KW"/>
</dbReference>
<keyword evidence="1" id="KW-0808">Transferase</keyword>
<dbReference type="CDD" id="cd02440">
    <property type="entry name" value="AdoMet_MTases"/>
    <property type="match status" value="1"/>
</dbReference>
<proteinExistence type="predicted"/>
<reference evidence="1 2" key="1">
    <citation type="journal article" date="2012" name="Sci. Rep.">
        <title>Genomic perspectives on the evolution of fungal entomopathogenicity in Beauveria bassiana.</title>
        <authorList>
            <person name="Xiao G."/>
            <person name="Ying S.H."/>
            <person name="Zheng P."/>
            <person name="Wang Z.L."/>
            <person name="Zhang S."/>
            <person name="Xie X.Q."/>
            <person name="Shang Y."/>
            <person name="St Leger R.J."/>
            <person name="Zhao G.P."/>
            <person name="Wang C."/>
            <person name="Feng M.G."/>
        </authorList>
    </citation>
    <scope>NUCLEOTIDE SEQUENCE [LARGE SCALE GENOMIC DNA]</scope>
    <source>
        <strain evidence="1 2">ARSEF 2860</strain>
    </source>
</reference>
<dbReference type="OrthoDB" id="8300214at2759"/>
<gene>
    <name evidence="1" type="ORF">BBA_08501</name>
</gene>
<dbReference type="GO" id="GO:0032259">
    <property type="term" value="P:methylation"/>
    <property type="evidence" value="ECO:0007669"/>
    <property type="project" value="UniProtKB-KW"/>
</dbReference>
<keyword evidence="2" id="KW-1185">Reference proteome</keyword>
<organism evidence="1 2">
    <name type="scientific">Beauveria bassiana (strain ARSEF 2860)</name>
    <name type="common">White muscardine disease fungus</name>
    <name type="synonym">Tritirachium shiotae</name>
    <dbReference type="NCBI Taxonomy" id="655819"/>
    <lineage>
        <taxon>Eukaryota</taxon>
        <taxon>Fungi</taxon>
        <taxon>Dikarya</taxon>
        <taxon>Ascomycota</taxon>
        <taxon>Pezizomycotina</taxon>
        <taxon>Sordariomycetes</taxon>
        <taxon>Hypocreomycetidae</taxon>
        <taxon>Hypocreales</taxon>
        <taxon>Cordycipitaceae</taxon>
        <taxon>Beauveria</taxon>
    </lineage>
</organism>
<protein>
    <submittedName>
        <fullName evidence="1">Putative SAM-dependent methyltransferase</fullName>
    </submittedName>
</protein>
<dbReference type="InParanoid" id="J4VVW8"/>
<name>J4VVW8_BEAB2</name>
<dbReference type="Proteomes" id="UP000002762">
    <property type="component" value="Unassembled WGS sequence"/>
</dbReference>
<evidence type="ECO:0000313" key="1">
    <source>
        <dbReference type="EMBL" id="EJP62590.1"/>
    </source>
</evidence>
<evidence type="ECO:0000313" key="2">
    <source>
        <dbReference type="Proteomes" id="UP000002762"/>
    </source>
</evidence>
<dbReference type="EMBL" id="JH725184">
    <property type="protein sequence ID" value="EJP62590.1"/>
    <property type="molecule type" value="Genomic_DNA"/>
</dbReference>
<dbReference type="HOGENOM" id="CLU_037315_0_1_1"/>
<dbReference type="SUPFAM" id="SSF53335">
    <property type="entry name" value="S-adenosyl-L-methionine-dependent methyltransferases"/>
    <property type="match status" value="1"/>
</dbReference>
<dbReference type="InterPro" id="IPR029063">
    <property type="entry name" value="SAM-dependent_MTases_sf"/>
</dbReference>
<accession>J4VVW8</accession>
<dbReference type="Pfam" id="PF02353">
    <property type="entry name" value="CMAS"/>
    <property type="match status" value="1"/>
</dbReference>
<dbReference type="RefSeq" id="XP_008601820.1">
    <property type="nucleotide sequence ID" value="XM_008603598.1"/>
</dbReference>
<dbReference type="AlphaFoldDB" id="J4VVW8"/>